<keyword evidence="1" id="KW-0249">Electron transport</keyword>
<sequence length="105" mass="11714">MFFTSVLRRCRITLFTRTTCGLCDTAKDVLHQLQKTRPFDLEQVNLSAPGTQAWKDLYDFDVPVIHIAKAGAPPETPKGASKAVKLMHRLAPAEVEAKMDMVEAQ</sequence>
<dbReference type="InterPro" id="IPR008554">
    <property type="entry name" value="Glutaredoxin-like"/>
</dbReference>
<comment type="caution">
    <text evidence="2">The sequence shown here is derived from an EMBL/GenBank/DDBJ whole genome shotgun (WGS) entry which is preliminary data.</text>
</comment>
<dbReference type="InterPro" id="IPR036249">
    <property type="entry name" value="Thioredoxin-like_sf"/>
</dbReference>
<dbReference type="Pfam" id="PF05768">
    <property type="entry name" value="Glrx-like"/>
    <property type="match status" value="1"/>
</dbReference>
<evidence type="ECO:0000313" key="3">
    <source>
        <dbReference type="Proteomes" id="UP000033483"/>
    </source>
</evidence>
<accession>A0A0F4ZL09</accession>
<reference evidence="2 3" key="1">
    <citation type="submission" date="2015-03" db="EMBL/GenBank/DDBJ databases">
        <authorList>
            <person name="Radwan O."/>
            <person name="Al-Naeli F.A."/>
            <person name="Rendon G.A."/>
            <person name="Fields C."/>
        </authorList>
    </citation>
    <scope>NUCLEOTIDE SEQUENCE [LARGE SCALE GENOMIC DNA]</scope>
    <source>
        <strain evidence="2">CR-DP1</strain>
    </source>
</reference>
<dbReference type="PANTHER" id="PTHR33558:SF1">
    <property type="entry name" value="GLUTAREDOXIN-LIKE PROTEIN C5ORF63 HOMOLOG"/>
    <property type="match status" value="1"/>
</dbReference>
<dbReference type="EMBL" id="LAEV01000224">
    <property type="protein sequence ID" value="KKA30816.1"/>
    <property type="molecule type" value="Genomic_DNA"/>
</dbReference>
<comment type="similarity">
    <text evidence="1">Belongs to the glutaredoxin family.</text>
</comment>
<dbReference type="OrthoDB" id="429967at2759"/>
<evidence type="ECO:0000313" key="2">
    <source>
        <dbReference type="EMBL" id="KKA30816.1"/>
    </source>
</evidence>
<dbReference type="InterPro" id="IPR052565">
    <property type="entry name" value="Glutaredoxin-like_YDR286C"/>
</dbReference>
<dbReference type="Proteomes" id="UP000033483">
    <property type="component" value="Unassembled WGS sequence"/>
</dbReference>
<gene>
    <name evidence="2" type="ORF">TD95_005174</name>
</gene>
<dbReference type="PANTHER" id="PTHR33558">
    <property type="entry name" value="GLUTAREDOXIN-LIKE PROTEIN C5ORF63 HOMOLOG"/>
    <property type="match status" value="1"/>
</dbReference>
<evidence type="ECO:0000256" key="1">
    <source>
        <dbReference type="RuleBase" id="RU363082"/>
    </source>
</evidence>
<proteinExistence type="inferred from homology"/>
<keyword evidence="1" id="KW-0813">Transport</keyword>
<dbReference type="AlphaFoldDB" id="A0A0F4ZL09"/>
<organism evidence="2 3">
    <name type="scientific">Thielaviopsis punctulata</name>
    <dbReference type="NCBI Taxonomy" id="72032"/>
    <lineage>
        <taxon>Eukaryota</taxon>
        <taxon>Fungi</taxon>
        <taxon>Dikarya</taxon>
        <taxon>Ascomycota</taxon>
        <taxon>Pezizomycotina</taxon>
        <taxon>Sordariomycetes</taxon>
        <taxon>Hypocreomycetidae</taxon>
        <taxon>Microascales</taxon>
        <taxon>Ceratocystidaceae</taxon>
        <taxon>Thielaviopsis</taxon>
    </lineage>
</organism>
<keyword evidence="3" id="KW-1185">Reference proteome</keyword>
<dbReference type="SUPFAM" id="SSF52833">
    <property type="entry name" value="Thioredoxin-like"/>
    <property type="match status" value="1"/>
</dbReference>
<dbReference type="Gene3D" id="3.40.30.10">
    <property type="entry name" value="Glutaredoxin"/>
    <property type="match status" value="1"/>
</dbReference>
<name>A0A0F4ZL09_9PEZI</name>
<protein>
    <recommendedName>
        <fullName evidence="1">Glutaredoxin-like protein</fullName>
    </recommendedName>
</protein>